<evidence type="ECO:0000259" key="8">
    <source>
        <dbReference type="PROSITE" id="PS51471"/>
    </source>
</evidence>
<dbReference type="EMBL" id="JANAWD010000005">
    <property type="protein sequence ID" value="KAJ3491897.1"/>
    <property type="molecule type" value="Genomic_DNA"/>
</dbReference>
<dbReference type="InterPro" id="IPR027450">
    <property type="entry name" value="AlkB-like"/>
</dbReference>
<keyword evidence="5" id="KW-0560">Oxidoreductase</keyword>
<protein>
    <recommendedName>
        <fullName evidence="8">Fe2OG dioxygenase domain-containing protein</fullName>
    </recommendedName>
</protein>
<proteinExistence type="inferred from homology"/>
<feature type="domain" description="Fe2OG dioxygenase" evidence="8">
    <location>
        <begin position="49"/>
        <end position="191"/>
    </location>
</feature>
<dbReference type="SUPFAM" id="SSF51197">
    <property type="entry name" value="Clavaminate synthase-like"/>
    <property type="match status" value="1"/>
</dbReference>
<keyword evidence="7" id="KW-0539">Nucleus</keyword>
<keyword evidence="3" id="KW-0479">Metal-binding</keyword>
<dbReference type="InterPro" id="IPR032862">
    <property type="entry name" value="ALKBH6"/>
</dbReference>
<dbReference type="GO" id="GO:0005634">
    <property type="term" value="C:nucleus"/>
    <property type="evidence" value="ECO:0007669"/>
    <property type="project" value="UniProtKB-SubCell"/>
</dbReference>
<dbReference type="Pfam" id="PF13532">
    <property type="entry name" value="2OG-FeII_Oxy_2"/>
    <property type="match status" value="1"/>
</dbReference>
<reference evidence="9" key="1">
    <citation type="submission" date="2022-07" db="EMBL/GenBank/DDBJ databases">
        <title>Genome Sequence of Physisporinus lineatus.</title>
        <authorList>
            <person name="Buettner E."/>
        </authorList>
    </citation>
    <scope>NUCLEOTIDE SEQUENCE</scope>
    <source>
        <strain evidence="9">VT162</strain>
    </source>
</reference>
<keyword evidence="10" id="KW-1185">Reference proteome</keyword>
<comment type="caution">
    <text evidence="9">The sequence shown here is derived from an EMBL/GenBank/DDBJ whole genome shotgun (WGS) entry which is preliminary data.</text>
</comment>
<organism evidence="9 10">
    <name type="scientific">Meripilus lineatus</name>
    <dbReference type="NCBI Taxonomy" id="2056292"/>
    <lineage>
        <taxon>Eukaryota</taxon>
        <taxon>Fungi</taxon>
        <taxon>Dikarya</taxon>
        <taxon>Basidiomycota</taxon>
        <taxon>Agaricomycotina</taxon>
        <taxon>Agaricomycetes</taxon>
        <taxon>Polyporales</taxon>
        <taxon>Meripilaceae</taxon>
        <taxon>Meripilus</taxon>
    </lineage>
</organism>
<dbReference type="Gene3D" id="2.60.120.590">
    <property type="entry name" value="Alpha-ketoglutarate-dependent dioxygenase AlkB-like"/>
    <property type="match status" value="1"/>
</dbReference>
<name>A0AAD5YIJ0_9APHY</name>
<evidence type="ECO:0000256" key="1">
    <source>
        <dbReference type="ARBA" id="ARBA00004123"/>
    </source>
</evidence>
<dbReference type="PANTHER" id="PTHR46030:SF1">
    <property type="entry name" value="ALPHA-KETOGLUTARATE-DEPENDENT DIOXYGENASE ALKB HOMOLOG 6"/>
    <property type="match status" value="1"/>
</dbReference>
<dbReference type="InterPro" id="IPR005123">
    <property type="entry name" value="Oxoglu/Fe-dep_dioxygenase_dom"/>
</dbReference>
<gene>
    <name evidence="9" type="ORF">NLI96_g369</name>
</gene>
<evidence type="ECO:0000256" key="6">
    <source>
        <dbReference type="ARBA" id="ARBA00023004"/>
    </source>
</evidence>
<evidence type="ECO:0000313" key="9">
    <source>
        <dbReference type="EMBL" id="KAJ3491897.1"/>
    </source>
</evidence>
<evidence type="ECO:0000256" key="2">
    <source>
        <dbReference type="ARBA" id="ARBA00007879"/>
    </source>
</evidence>
<keyword evidence="4" id="KW-0223">Dioxygenase</keyword>
<evidence type="ECO:0000256" key="5">
    <source>
        <dbReference type="ARBA" id="ARBA00023002"/>
    </source>
</evidence>
<dbReference type="GO" id="GO:0051213">
    <property type="term" value="F:dioxygenase activity"/>
    <property type="evidence" value="ECO:0007669"/>
    <property type="project" value="UniProtKB-KW"/>
</dbReference>
<comment type="similarity">
    <text evidence="2">Belongs to the alkB family.</text>
</comment>
<evidence type="ECO:0000256" key="3">
    <source>
        <dbReference type="ARBA" id="ARBA00022723"/>
    </source>
</evidence>
<evidence type="ECO:0000256" key="7">
    <source>
        <dbReference type="ARBA" id="ARBA00023242"/>
    </source>
</evidence>
<comment type="subcellular location">
    <subcellularLocation>
        <location evidence="1">Nucleus</location>
    </subcellularLocation>
</comment>
<dbReference type="PANTHER" id="PTHR46030">
    <property type="entry name" value="ALPHA-KETOGLUTARATE-DEPENDENT DIOXYGENASE ALKB HOMOLOG 6"/>
    <property type="match status" value="1"/>
</dbReference>
<dbReference type="InterPro" id="IPR037151">
    <property type="entry name" value="AlkB-like_sf"/>
</dbReference>
<keyword evidence="6" id="KW-0408">Iron</keyword>
<dbReference type="AlphaFoldDB" id="A0AAD5YIJ0"/>
<evidence type="ECO:0000256" key="4">
    <source>
        <dbReference type="ARBA" id="ARBA00022964"/>
    </source>
</evidence>
<dbReference type="Proteomes" id="UP001212997">
    <property type="component" value="Unassembled WGS sequence"/>
</dbReference>
<dbReference type="GO" id="GO:0046872">
    <property type="term" value="F:metal ion binding"/>
    <property type="evidence" value="ECO:0007669"/>
    <property type="project" value="UniProtKB-KW"/>
</dbReference>
<sequence length="230" mass="25200">MENSSKSEAAVVGYAGQFVQTIPFFVAEYPNIMERIKATGAFNGSPHGSPNHIIVNEYQPGQGIMAHEDGPSYYPVVATLSLGSHALFHYYQYRPDEDVGSPGPIGRGRAVDNDPVLSVLLEPRSLVITTGSLYTSHLHGIDDLTEDLVPSAGHKIANADLLGGSEAKEALRSGGILKRKIRYSLTCRDVERVATRVPFREYLAMWYTEDSSDPWLPNRRAVLGKRVGQS</sequence>
<evidence type="ECO:0000313" key="10">
    <source>
        <dbReference type="Proteomes" id="UP001212997"/>
    </source>
</evidence>
<accession>A0AAD5YIJ0</accession>
<dbReference type="PROSITE" id="PS51471">
    <property type="entry name" value="FE2OG_OXY"/>
    <property type="match status" value="1"/>
</dbReference>